<dbReference type="Proteomes" id="UP000053048">
    <property type="component" value="Unassembled WGS sequence"/>
</dbReference>
<dbReference type="InterPro" id="IPR003615">
    <property type="entry name" value="HNH_nuc"/>
</dbReference>
<sequence length="144" mass="16316">MTKLNTALPPLEDLNEIYRIDSASPSGLSRIKATRGRNGRTGPVVSIGTDGYYRMKFDSRFYRTHRIIFFMKTGIDPAQNVIDHIDGNRLNNSPDNLRCCTVAENLWNAQGKLKRDGLPKGIRKLPNGDYRASFMVHGELKEFD</sequence>
<comment type="caution">
    <text evidence="2">The sequence shown here is derived from an EMBL/GenBank/DDBJ whole genome shotgun (WGS) entry which is preliminary data.</text>
</comment>
<evidence type="ECO:0000313" key="2">
    <source>
        <dbReference type="EMBL" id="KTB57299.1"/>
    </source>
</evidence>
<reference evidence="2 3" key="1">
    <citation type="submission" date="2015-09" db="EMBL/GenBank/DDBJ databases">
        <title>Genome sequence of ICMP 13104.</title>
        <authorList>
            <person name="Visnovsky S."/>
            <person name="Lu A."/>
            <person name="Panda P."/>
            <person name="Pitman A."/>
        </authorList>
    </citation>
    <scope>NUCLEOTIDE SEQUENCE [LARGE SCALE GENOMIC DNA]</scope>
    <source>
        <strain evidence="2 3">ICMP 13104</strain>
    </source>
</reference>
<dbReference type="AlphaFoldDB" id="A0A0W0H902"/>
<name>A0A0W0H902_PSEVI</name>
<proteinExistence type="predicted"/>
<dbReference type="EMBL" id="LKEJ01000163">
    <property type="protein sequence ID" value="KTB57299.1"/>
    <property type="molecule type" value="Genomic_DNA"/>
</dbReference>
<evidence type="ECO:0000313" key="3">
    <source>
        <dbReference type="Proteomes" id="UP000053048"/>
    </source>
</evidence>
<protein>
    <recommendedName>
        <fullName evidence="1">HNH nuclease domain-containing protein</fullName>
    </recommendedName>
</protein>
<dbReference type="Gene3D" id="3.90.75.20">
    <property type="match status" value="1"/>
</dbReference>
<organism evidence="2 3">
    <name type="scientific">Pseudomonas viridiflava ICMP 13104</name>
    <dbReference type="NCBI Taxonomy" id="1198305"/>
    <lineage>
        <taxon>Bacteria</taxon>
        <taxon>Pseudomonadati</taxon>
        <taxon>Pseudomonadota</taxon>
        <taxon>Gammaproteobacteria</taxon>
        <taxon>Pseudomonadales</taxon>
        <taxon>Pseudomonadaceae</taxon>
        <taxon>Pseudomonas</taxon>
    </lineage>
</organism>
<evidence type="ECO:0000259" key="1">
    <source>
        <dbReference type="Pfam" id="PF13392"/>
    </source>
</evidence>
<accession>A0A0W0H902</accession>
<gene>
    <name evidence="2" type="ORF">AO067_16555</name>
</gene>
<dbReference type="Pfam" id="PF13392">
    <property type="entry name" value="HNH_3"/>
    <property type="match status" value="1"/>
</dbReference>
<dbReference type="InterPro" id="IPR044925">
    <property type="entry name" value="His-Me_finger_sf"/>
</dbReference>
<feature type="domain" description="HNH nuclease" evidence="1">
    <location>
        <begin position="62"/>
        <end position="105"/>
    </location>
</feature>
<keyword evidence="3" id="KW-1185">Reference proteome</keyword>
<dbReference type="SUPFAM" id="SSF54060">
    <property type="entry name" value="His-Me finger endonucleases"/>
    <property type="match status" value="1"/>
</dbReference>